<keyword evidence="2" id="KW-1134">Transmembrane beta strand</keyword>
<dbReference type="AlphaFoldDB" id="A0A5E4XP11"/>
<protein>
    <submittedName>
        <fullName evidence="4">RND transporter</fullName>
    </submittedName>
</protein>
<evidence type="ECO:0000256" key="2">
    <source>
        <dbReference type="RuleBase" id="RU362097"/>
    </source>
</evidence>
<dbReference type="NCBIfam" id="TIGR01845">
    <property type="entry name" value="outer_NodT"/>
    <property type="match status" value="1"/>
</dbReference>
<dbReference type="GO" id="GO:0005886">
    <property type="term" value="C:plasma membrane"/>
    <property type="evidence" value="ECO:0007669"/>
    <property type="project" value="UniProtKB-SubCell"/>
</dbReference>
<keyword evidence="2" id="KW-0472">Membrane</keyword>
<feature type="region of interest" description="Disordered" evidence="3">
    <location>
        <begin position="50"/>
        <end position="75"/>
    </location>
</feature>
<feature type="compositionally biased region" description="Polar residues" evidence="3">
    <location>
        <begin position="53"/>
        <end position="68"/>
    </location>
</feature>
<keyword evidence="5" id="KW-1185">Reference proteome</keyword>
<sequence>MNMMRSSRQAVLPVALRRGVLACAVAILSVGLAGCGSLVAQPYQAPDVAMPGQWQQGTPADPNASPTATPVVPEAGSVPAAGVSAANAPPTSVADVLAGGGDGWWRRFNDDGLNRMIDKVLARNGDLAAAAIAVRAAQLSADLTHSNELPTLTGEYDGAKAKSLRGYGTTTSHALTGTVSYEADLWGKLARLTDAARWEALATQQDLATTRLSLIGTATNLYWKLAYLNERIDSEQKSVAYLEKVLALVRVQRDAGATSTLEVLEAEQSIESERSTLTQLLAQRVATRMSLAALLADPAGARVPAPPNLFTLRTPVIDAGVPLEVLARRPDLRAAELRLREQFANVNATRASYYPTLSLTGALGSSSTALVDLLKNPVGTLGATIALPFLNWHQRDLNIKSSQATYDRAVQTFRQTLYAALTDVETALSARTQYLQQGEQLARSLAAARAVERIYAVRYRTGAVTLRVWLDAQESVRSAERTLAENRYNQLTETVTLYQALGGDVVTGASQASLALPVTTAEAAM</sequence>
<dbReference type="SUPFAM" id="SSF56954">
    <property type="entry name" value="Outer membrane efflux proteins (OEP)"/>
    <property type="match status" value="1"/>
</dbReference>
<dbReference type="RefSeq" id="WP_246174753.1">
    <property type="nucleotide sequence ID" value="NZ_CABPRU010000012.1"/>
</dbReference>
<dbReference type="PROSITE" id="PS51257">
    <property type="entry name" value="PROKAR_LIPOPROTEIN"/>
    <property type="match status" value="1"/>
</dbReference>
<evidence type="ECO:0000313" key="5">
    <source>
        <dbReference type="Proteomes" id="UP000334380"/>
    </source>
</evidence>
<dbReference type="Gene3D" id="2.20.200.10">
    <property type="entry name" value="Outer membrane efflux proteins (OEP)"/>
    <property type="match status" value="1"/>
</dbReference>
<dbReference type="GO" id="GO:0015562">
    <property type="term" value="F:efflux transmembrane transporter activity"/>
    <property type="evidence" value="ECO:0007669"/>
    <property type="project" value="InterPro"/>
</dbReference>
<evidence type="ECO:0000256" key="3">
    <source>
        <dbReference type="SAM" id="MobiDB-lite"/>
    </source>
</evidence>
<dbReference type="Pfam" id="PF02321">
    <property type="entry name" value="OEP"/>
    <property type="match status" value="2"/>
</dbReference>
<dbReference type="InterPro" id="IPR003423">
    <property type="entry name" value="OMP_efflux"/>
</dbReference>
<keyword evidence="2" id="KW-0449">Lipoprotein</keyword>
<name>A0A5E4XP11_9BURK</name>
<comment type="subcellular location">
    <subcellularLocation>
        <location evidence="2">Cell membrane</location>
        <topology evidence="2">Lipid-anchor</topology>
    </subcellularLocation>
</comment>
<dbReference type="EMBL" id="CABPRU010000012">
    <property type="protein sequence ID" value="VVE38117.1"/>
    <property type="molecule type" value="Genomic_DNA"/>
</dbReference>
<comment type="similarity">
    <text evidence="1 2">Belongs to the outer membrane factor (OMF) (TC 1.B.17) family.</text>
</comment>
<reference evidence="4 5" key="1">
    <citation type="submission" date="2019-08" db="EMBL/GenBank/DDBJ databases">
        <authorList>
            <person name="Peeters C."/>
        </authorList>
    </citation>
    <scope>NUCLEOTIDE SEQUENCE [LARGE SCALE GENOMIC DNA]</scope>
    <source>
        <strain evidence="4 5">LMG 31013</strain>
    </source>
</reference>
<keyword evidence="2" id="KW-0564">Palmitate</keyword>
<keyword evidence="2" id="KW-0812">Transmembrane</keyword>
<dbReference type="InterPro" id="IPR010131">
    <property type="entry name" value="MdtP/NodT-like"/>
</dbReference>
<evidence type="ECO:0000313" key="4">
    <source>
        <dbReference type="EMBL" id="VVE38117.1"/>
    </source>
</evidence>
<dbReference type="PANTHER" id="PTHR30203:SF32">
    <property type="entry name" value="CATION EFFLUX SYSTEM PROTEIN CUSC"/>
    <property type="match status" value="1"/>
</dbReference>
<dbReference type="Gene3D" id="1.20.1600.10">
    <property type="entry name" value="Outer membrane efflux proteins (OEP)"/>
    <property type="match status" value="1"/>
</dbReference>
<accession>A0A5E4XP11</accession>
<dbReference type="Proteomes" id="UP000334380">
    <property type="component" value="Unassembled WGS sequence"/>
</dbReference>
<gene>
    <name evidence="4" type="ORF">PTE31013_04035</name>
</gene>
<proteinExistence type="inferred from homology"/>
<dbReference type="PANTHER" id="PTHR30203">
    <property type="entry name" value="OUTER MEMBRANE CATION EFFLUX PROTEIN"/>
    <property type="match status" value="1"/>
</dbReference>
<organism evidence="4 5">
    <name type="scientific">Pandoraea terrigena</name>
    <dbReference type="NCBI Taxonomy" id="2508292"/>
    <lineage>
        <taxon>Bacteria</taxon>
        <taxon>Pseudomonadati</taxon>
        <taxon>Pseudomonadota</taxon>
        <taxon>Betaproteobacteria</taxon>
        <taxon>Burkholderiales</taxon>
        <taxon>Burkholderiaceae</taxon>
        <taxon>Pandoraea</taxon>
    </lineage>
</organism>
<evidence type="ECO:0000256" key="1">
    <source>
        <dbReference type="ARBA" id="ARBA00007613"/>
    </source>
</evidence>